<feature type="transmembrane region" description="Helical" evidence="6">
    <location>
        <begin position="294"/>
        <end position="312"/>
    </location>
</feature>
<feature type="transmembrane region" description="Helical" evidence="6">
    <location>
        <begin position="161"/>
        <end position="183"/>
    </location>
</feature>
<proteinExistence type="predicted"/>
<feature type="transmembrane region" description="Helical" evidence="6">
    <location>
        <begin position="213"/>
        <end position="232"/>
    </location>
</feature>
<feature type="transmembrane region" description="Helical" evidence="6">
    <location>
        <begin position="70"/>
        <end position="87"/>
    </location>
</feature>
<evidence type="ECO:0000256" key="6">
    <source>
        <dbReference type="SAM" id="Phobius"/>
    </source>
</evidence>
<reference evidence="7 8" key="1">
    <citation type="submission" date="2020-08" db="EMBL/GenBank/DDBJ databases">
        <authorList>
            <person name="Liu C."/>
            <person name="Sun Q."/>
        </authorList>
    </citation>
    <scope>NUCLEOTIDE SEQUENCE [LARGE SCALE GENOMIC DNA]</scope>
    <source>
        <strain evidence="7 8">NSJ-29</strain>
    </source>
</reference>
<dbReference type="EMBL" id="CP060635">
    <property type="protein sequence ID" value="QNM09978.1"/>
    <property type="molecule type" value="Genomic_DNA"/>
</dbReference>
<accession>A0A7G9GGP6</accession>
<dbReference type="Pfam" id="PF02653">
    <property type="entry name" value="BPD_transp_2"/>
    <property type="match status" value="1"/>
</dbReference>
<keyword evidence="4 6" id="KW-1133">Transmembrane helix</keyword>
<dbReference type="Proteomes" id="UP000515860">
    <property type="component" value="Chromosome"/>
</dbReference>
<feature type="transmembrane region" description="Helical" evidence="6">
    <location>
        <begin position="268"/>
        <end position="288"/>
    </location>
</feature>
<evidence type="ECO:0000256" key="3">
    <source>
        <dbReference type="ARBA" id="ARBA00022692"/>
    </source>
</evidence>
<dbReference type="RefSeq" id="WP_249329498.1">
    <property type="nucleotide sequence ID" value="NZ_CP060635.1"/>
</dbReference>
<evidence type="ECO:0000256" key="4">
    <source>
        <dbReference type="ARBA" id="ARBA00022989"/>
    </source>
</evidence>
<keyword evidence="3 6" id="KW-0812">Transmembrane</keyword>
<dbReference type="PANTHER" id="PTHR32196:SF72">
    <property type="entry name" value="RIBOSE IMPORT PERMEASE PROTEIN RBSC"/>
    <property type="match status" value="1"/>
</dbReference>
<feature type="transmembrane region" description="Helical" evidence="6">
    <location>
        <begin position="238"/>
        <end position="256"/>
    </location>
</feature>
<dbReference type="AlphaFoldDB" id="A0A7G9GGP6"/>
<keyword evidence="2" id="KW-1003">Cell membrane</keyword>
<name>A0A7G9GGP6_9FIRM</name>
<gene>
    <name evidence="7" type="ORF">H9Q79_06800</name>
</gene>
<evidence type="ECO:0000313" key="7">
    <source>
        <dbReference type="EMBL" id="QNM09978.1"/>
    </source>
</evidence>
<sequence length="330" mass="34421">MNQENKKKASFLTSEFYLAMFLVIVLLLLAVFARGFYNLNNIMSLLNTFSYTLIAAVGMNMIILTSNIDVSTGSLISVICIVIAAIGKTGAPFGVLLPVAMIVGAVLSTINGLLVAKLKIPAIVATLATTQIFQGGLQLAVEGSIYDLPASYTWLAFDAKIFGIIPASVLICLIVAVFGLIFMKYSKFSKKIYAIGNNMTSARLTGINVNKTVILTYAIAGLFFGVSATIIGTAGQRVTTTMGSGLEMTFIAAVVLGGTSSAGGSGKLIGTVVGAFILSMISPAINYMGISADWADAIKGAIIIISVLMSAAKNIKKKRIISVASVGGEA</sequence>
<protein>
    <submittedName>
        <fullName evidence="7">ABC transporter permease</fullName>
    </submittedName>
</protein>
<comment type="subcellular location">
    <subcellularLocation>
        <location evidence="1">Cell membrane</location>
        <topology evidence="1">Multi-pass membrane protein</topology>
    </subcellularLocation>
</comment>
<dbReference type="KEGG" id="whj:H9Q79_06800"/>
<dbReference type="InterPro" id="IPR001851">
    <property type="entry name" value="ABC_transp_permease"/>
</dbReference>
<feature type="transmembrane region" description="Helical" evidence="6">
    <location>
        <begin position="93"/>
        <end position="115"/>
    </location>
</feature>
<evidence type="ECO:0000256" key="1">
    <source>
        <dbReference type="ARBA" id="ARBA00004651"/>
    </source>
</evidence>
<dbReference type="GO" id="GO:0022857">
    <property type="term" value="F:transmembrane transporter activity"/>
    <property type="evidence" value="ECO:0007669"/>
    <property type="project" value="InterPro"/>
</dbReference>
<evidence type="ECO:0000256" key="5">
    <source>
        <dbReference type="ARBA" id="ARBA00023136"/>
    </source>
</evidence>
<dbReference type="CDD" id="cd06579">
    <property type="entry name" value="TM_PBP1_transp_AraH_like"/>
    <property type="match status" value="1"/>
</dbReference>
<evidence type="ECO:0000256" key="2">
    <source>
        <dbReference type="ARBA" id="ARBA00022475"/>
    </source>
</evidence>
<keyword evidence="5 6" id="KW-0472">Membrane</keyword>
<dbReference type="PANTHER" id="PTHR32196">
    <property type="entry name" value="ABC TRANSPORTER PERMEASE PROTEIN YPHD-RELATED-RELATED"/>
    <property type="match status" value="1"/>
</dbReference>
<keyword evidence="8" id="KW-1185">Reference proteome</keyword>
<evidence type="ECO:0000313" key="8">
    <source>
        <dbReference type="Proteomes" id="UP000515860"/>
    </source>
</evidence>
<feature type="transmembrane region" description="Helical" evidence="6">
    <location>
        <begin position="16"/>
        <end position="36"/>
    </location>
</feature>
<feature type="transmembrane region" description="Helical" evidence="6">
    <location>
        <begin position="42"/>
        <end position="63"/>
    </location>
</feature>
<dbReference type="GO" id="GO:0005886">
    <property type="term" value="C:plasma membrane"/>
    <property type="evidence" value="ECO:0007669"/>
    <property type="project" value="UniProtKB-SubCell"/>
</dbReference>
<organism evidence="7 8">
    <name type="scientific">Wansuia hejianensis</name>
    <dbReference type="NCBI Taxonomy" id="2763667"/>
    <lineage>
        <taxon>Bacteria</taxon>
        <taxon>Bacillati</taxon>
        <taxon>Bacillota</taxon>
        <taxon>Clostridia</taxon>
        <taxon>Lachnospirales</taxon>
        <taxon>Lachnospiraceae</taxon>
        <taxon>Wansuia</taxon>
    </lineage>
</organism>